<sequence>MAKTTNSGKTSNHETNYGGGYGKIHIIHDKPISPVGSMPSPCKTPPPPKSKTSK</sequence>
<feature type="compositionally biased region" description="Pro residues" evidence="1">
    <location>
        <begin position="42"/>
        <end position="54"/>
    </location>
</feature>
<proteinExistence type="predicted"/>
<organism evidence="2">
    <name type="scientific">Bacteroides ovatus</name>
    <dbReference type="NCBI Taxonomy" id="28116"/>
    <lineage>
        <taxon>Bacteria</taxon>
        <taxon>Pseudomonadati</taxon>
        <taxon>Bacteroidota</taxon>
        <taxon>Bacteroidia</taxon>
        <taxon>Bacteroidales</taxon>
        <taxon>Bacteroidaceae</taxon>
        <taxon>Bacteroides</taxon>
    </lineage>
</organism>
<name>A0A6N2RMA7_BACOV</name>
<gene>
    <name evidence="2" type="ORF">BOLFYP28_05686</name>
</gene>
<protein>
    <submittedName>
        <fullName evidence="2">Uncharacterized protein</fullName>
    </submittedName>
</protein>
<dbReference type="EMBL" id="CACRTD010000003">
    <property type="protein sequence ID" value="VYS81439.1"/>
    <property type="molecule type" value="Genomic_DNA"/>
</dbReference>
<evidence type="ECO:0000256" key="1">
    <source>
        <dbReference type="SAM" id="MobiDB-lite"/>
    </source>
</evidence>
<feature type="compositionally biased region" description="Polar residues" evidence="1">
    <location>
        <begin position="1"/>
        <end position="15"/>
    </location>
</feature>
<reference evidence="2" key="1">
    <citation type="submission" date="2019-11" db="EMBL/GenBank/DDBJ databases">
        <authorList>
            <person name="Feng L."/>
        </authorList>
    </citation>
    <scope>NUCLEOTIDE SEQUENCE</scope>
    <source>
        <strain evidence="2">BovatusLFYP28</strain>
    </source>
</reference>
<evidence type="ECO:0000313" key="2">
    <source>
        <dbReference type="EMBL" id="VYS81439.1"/>
    </source>
</evidence>
<feature type="region of interest" description="Disordered" evidence="1">
    <location>
        <begin position="1"/>
        <end position="54"/>
    </location>
</feature>
<dbReference type="AlphaFoldDB" id="A0A6N2RMA7"/>
<accession>A0A6N2RMA7</accession>